<reference evidence="2 3" key="1">
    <citation type="journal article" date="2014" name="Nat. Commun.">
        <title>Klebsormidium flaccidum genome reveals primary factors for plant terrestrial adaptation.</title>
        <authorList>
            <person name="Hori K."/>
            <person name="Maruyama F."/>
            <person name="Fujisawa T."/>
            <person name="Togashi T."/>
            <person name="Yamamoto N."/>
            <person name="Seo M."/>
            <person name="Sato S."/>
            <person name="Yamada T."/>
            <person name="Mori H."/>
            <person name="Tajima N."/>
            <person name="Moriyama T."/>
            <person name="Ikeuchi M."/>
            <person name="Watanabe M."/>
            <person name="Wada H."/>
            <person name="Kobayashi K."/>
            <person name="Saito M."/>
            <person name="Masuda T."/>
            <person name="Sasaki-Sekimoto Y."/>
            <person name="Mashiguchi K."/>
            <person name="Awai K."/>
            <person name="Shimojima M."/>
            <person name="Masuda S."/>
            <person name="Iwai M."/>
            <person name="Nobusawa T."/>
            <person name="Narise T."/>
            <person name="Kondo S."/>
            <person name="Saito H."/>
            <person name="Sato R."/>
            <person name="Murakawa M."/>
            <person name="Ihara Y."/>
            <person name="Oshima-Yamada Y."/>
            <person name="Ohtaka K."/>
            <person name="Satoh M."/>
            <person name="Sonobe K."/>
            <person name="Ishii M."/>
            <person name="Ohtani R."/>
            <person name="Kanamori-Sato M."/>
            <person name="Honoki R."/>
            <person name="Miyazaki D."/>
            <person name="Mochizuki H."/>
            <person name="Umetsu J."/>
            <person name="Higashi K."/>
            <person name="Shibata D."/>
            <person name="Kamiya Y."/>
            <person name="Sato N."/>
            <person name="Nakamura Y."/>
            <person name="Tabata S."/>
            <person name="Ida S."/>
            <person name="Kurokawa K."/>
            <person name="Ohta H."/>
        </authorList>
    </citation>
    <scope>NUCLEOTIDE SEQUENCE [LARGE SCALE GENOMIC DNA]</scope>
    <source>
        <strain evidence="2 3">NIES-2285</strain>
    </source>
</reference>
<feature type="compositionally biased region" description="Low complexity" evidence="1">
    <location>
        <begin position="322"/>
        <end position="332"/>
    </location>
</feature>
<dbReference type="AlphaFoldDB" id="A0A1Y1HYU3"/>
<feature type="compositionally biased region" description="Polar residues" evidence="1">
    <location>
        <begin position="720"/>
        <end position="744"/>
    </location>
</feature>
<dbReference type="Proteomes" id="UP000054558">
    <property type="component" value="Unassembled WGS sequence"/>
</dbReference>
<evidence type="ECO:0000256" key="1">
    <source>
        <dbReference type="SAM" id="MobiDB-lite"/>
    </source>
</evidence>
<feature type="region of interest" description="Disordered" evidence="1">
    <location>
        <begin position="679"/>
        <end position="704"/>
    </location>
</feature>
<gene>
    <name evidence="2" type="ORF">KFL_001000330</name>
</gene>
<feature type="compositionally biased region" description="Polar residues" evidence="1">
    <location>
        <begin position="174"/>
        <end position="186"/>
    </location>
</feature>
<accession>A0A1Y1HYU3</accession>
<proteinExistence type="predicted"/>
<feature type="region of interest" description="Disordered" evidence="1">
    <location>
        <begin position="549"/>
        <end position="627"/>
    </location>
</feature>
<feature type="compositionally biased region" description="Basic and acidic residues" evidence="1">
    <location>
        <begin position="310"/>
        <end position="319"/>
    </location>
</feature>
<feature type="region of interest" description="Disordered" evidence="1">
    <location>
        <begin position="718"/>
        <end position="765"/>
    </location>
</feature>
<keyword evidence="3" id="KW-1185">Reference proteome</keyword>
<evidence type="ECO:0000313" key="2">
    <source>
        <dbReference type="EMBL" id="GAQ82111.1"/>
    </source>
</evidence>
<feature type="region of interest" description="Disordered" evidence="1">
    <location>
        <begin position="169"/>
        <end position="189"/>
    </location>
</feature>
<feature type="region of interest" description="Disordered" evidence="1">
    <location>
        <begin position="346"/>
        <end position="373"/>
    </location>
</feature>
<name>A0A1Y1HYU3_KLENI</name>
<protein>
    <submittedName>
        <fullName evidence="2">Uncharacterized protein</fullName>
    </submittedName>
</protein>
<evidence type="ECO:0000313" key="3">
    <source>
        <dbReference type="Proteomes" id="UP000054558"/>
    </source>
</evidence>
<sequence>MDESPLKSIKTAVAVVEDYVREAVSRKGRWRLSSLDTHLEQHGLHAFTGGFAKQFAKRTLEKVLQQNPPAPEEEVLVVQRLLFEMEDEKDHARMKRARQRTKKTVHYAGSHFDGCSIQTANGRAAQAAPPQEYEDEGVPWAGPAAAPPLLLPAKRALEEQDCNILMGRFERQGGSPNLGSQSSSPPSWRIKDSIQVNEKREKVHAQYKIPGLQQSFQQEQPFVQTNPLFAPGAGLSTGSPMRLHEKVLHRSRKEMGLRPFWAGTSTLPPTSAEKRRRTGIGKEVRFELPHDSPIKGNAAQDSQDAVWATTRREATDPAHDQTSSPDSPTWTSSRLLQSLSQRLADLPHRSGIGRGRLSSLAEHDGPTDGAGEIEVANDGVEHGKRGVREVYTLSTTERLDKLVIEGRPEKSRWVTEQRTSSTNEQRKIQGFNLGSAGYDLAENDTADVAMAKGSLRSGATTAELPELDGDLQTRSSCNQVSRELAKRASSNPIQADVIQKPFMKQINFEAHTSSPVVDPRTLIATFLATSPDCAVKTGPHDSLIRHAVDASASRTPPPPHRPFTSVLDVGPRWSVPAEEPPDAATTTDESKERASTNTVAASSKDRPTSQTQQATIAPPSIPLGAPPPSRLKLPAPRVTRPPLTGTPAKLRSNPQIPRATAAVPQPGFLAMTKNPSLEGRGRGGGAAAGLPVRGTPVGGPSQDAMKERQISSRVEKSAIATESVQRGQAAQQETSCNMPSTTLEGSRMPGRCGSPATRRVSESRSADLLEWCEDAPGLLEEEEVTW</sequence>
<organism evidence="2 3">
    <name type="scientific">Klebsormidium nitens</name>
    <name type="common">Green alga</name>
    <name type="synonym">Ulothrix nitens</name>
    <dbReference type="NCBI Taxonomy" id="105231"/>
    <lineage>
        <taxon>Eukaryota</taxon>
        <taxon>Viridiplantae</taxon>
        <taxon>Streptophyta</taxon>
        <taxon>Klebsormidiophyceae</taxon>
        <taxon>Klebsormidiales</taxon>
        <taxon>Klebsormidiaceae</taxon>
        <taxon>Klebsormidium</taxon>
    </lineage>
</organism>
<feature type="region of interest" description="Disordered" evidence="1">
    <location>
        <begin position="259"/>
        <end position="332"/>
    </location>
</feature>
<feature type="compositionally biased region" description="Basic and acidic residues" evidence="1">
    <location>
        <begin position="280"/>
        <end position="293"/>
    </location>
</feature>
<dbReference type="EMBL" id="DF237049">
    <property type="protein sequence ID" value="GAQ82111.1"/>
    <property type="molecule type" value="Genomic_DNA"/>
</dbReference>